<evidence type="ECO:0000313" key="2">
    <source>
        <dbReference type="Proteomes" id="UP000078476"/>
    </source>
</evidence>
<keyword evidence="2" id="KW-1185">Reference proteome</keyword>
<name>A0A177NRZ5_9GAMM</name>
<organism evidence="1 2">
    <name type="scientific">Methylomonas lenta</name>
    <dbReference type="NCBI Taxonomy" id="980561"/>
    <lineage>
        <taxon>Bacteria</taxon>
        <taxon>Pseudomonadati</taxon>
        <taxon>Pseudomonadota</taxon>
        <taxon>Gammaproteobacteria</taxon>
        <taxon>Methylococcales</taxon>
        <taxon>Methylococcaceae</taxon>
        <taxon>Methylomonas</taxon>
    </lineage>
</organism>
<protein>
    <recommendedName>
        <fullName evidence="3">Lipoprotein</fullName>
    </recommendedName>
</protein>
<reference evidence="1 2" key="1">
    <citation type="submission" date="2016-03" db="EMBL/GenBank/DDBJ databases">
        <authorList>
            <person name="Ploux O."/>
        </authorList>
    </citation>
    <scope>NUCLEOTIDE SEQUENCE [LARGE SCALE GENOMIC DNA]</scope>
    <source>
        <strain evidence="1 2">R-45370</strain>
    </source>
</reference>
<dbReference type="RefSeq" id="WP_066978157.1">
    <property type="nucleotide sequence ID" value="NZ_LUUI01000050.1"/>
</dbReference>
<gene>
    <name evidence="1" type="ORF">A1359_21205</name>
</gene>
<accession>A0A177NRZ5</accession>
<dbReference type="Proteomes" id="UP000078476">
    <property type="component" value="Unassembled WGS sequence"/>
</dbReference>
<comment type="caution">
    <text evidence="1">The sequence shown here is derived from an EMBL/GenBank/DDBJ whole genome shotgun (WGS) entry which is preliminary data.</text>
</comment>
<dbReference type="AlphaFoldDB" id="A0A177NRZ5"/>
<evidence type="ECO:0008006" key="3">
    <source>
        <dbReference type="Google" id="ProtNLM"/>
    </source>
</evidence>
<dbReference type="EMBL" id="LUUI01000050">
    <property type="protein sequence ID" value="OAI20314.1"/>
    <property type="molecule type" value="Genomic_DNA"/>
</dbReference>
<dbReference type="PROSITE" id="PS51257">
    <property type="entry name" value="PROKAR_LIPOPROTEIN"/>
    <property type="match status" value="1"/>
</dbReference>
<sequence length="128" mass="14505">MKFVVLIGLVILSGCSYSTRQDVDQFVSVNKGHIKPEDVSVFADCLMDGFRQLNIMLTAVTPRKETRANGYRVETTIENKLLIMSADVLNDGKVELFEYKNSHSLFGVWSTEGEKEAFKNCLNQHKKQ</sequence>
<proteinExistence type="predicted"/>
<evidence type="ECO:0000313" key="1">
    <source>
        <dbReference type="EMBL" id="OAI20314.1"/>
    </source>
</evidence>
<dbReference type="OrthoDB" id="6265750at2"/>